<organism evidence="3 4">
    <name type="scientific">Apatococcus lobatus</name>
    <dbReference type="NCBI Taxonomy" id="904363"/>
    <lineage>
        <taxon>Eukaryota</taxon>
        <taxon>Viridiplantae</taxon>
        <taxon>Chlorophyta</taxon>
        <taxon>core chlorophytes</taxon>
        <taxon>Trebouxiophyceae</taxon>
        <taxon>Chlorellales</taxon>
        <taxon>Chlorellaceae</taxon>
        <taxon>Apatococcus</taxon>
    </lineage>
</organism>
<dbReference type="PANTHER" id="PTHR12197:SF251">
    <property type="entry name" value="EG:BACR7C10.4 PROTEIN"/>
    <property type="match status" value="1"/>
</dbReference>
<dbReference type="AlphaFoldDB" id="A0AAW1RU14"/>
<gene>
    <name evidence="3" type="ORF">WJX74_005563</name>
</gene>
<accession>A0AAW1RU14</accession>
<dbReference type="InterPro" id="IPR050869">
    <property type="entry name" value="H3K4_H4K5_MeTrfase"/>
</dbReference>
<dbReference type="Pfam" id="PF00856">
    <property type="entry name" value="SET"/>
    <property type="match status" value="1"/>
</dbReference>
<sequence length="514" mass="55404">MQDLAALFDKSAAVLQHSLVGGRYLVAKHHLEAGDVVLQCPVLLTAQLPSWRKRICYACHRMCQARLALRCKGCEQVWFCSPACQDSTTPGSDPSHVGPEGAHKLNGLSDTQVPHQLLCPVLARFGSAKCGADMLCVLGMVLQLLGLQQLAGQAPSETQQRASAAVGAFEVLQDHAAELGKRERLEWLSALTFLRQALVKACWPEIPSLDELLPLVGRIISNSFGTYPDRGAQDSTEDDLLTQAADKADNVYQPLVSALSLPNAAAQMSPQHSLHGPGGSQLLPQFPSAEPSCSSISPACQPGMQQRQPPRALLPHACRANIAEETRSDLPAESSCQDMLSGSLQQRASQRARKPSTGLQHPDVAGPKGAQTQSIDVKAKCAPTTDPADGMDDGKQQGSGGLLVSESPVLDADNFPRHPRSETSVGRVLFLQASFFNHSCHPNCYVHRNPTGATIIAMQPIAVGQELTISYIDEQLPQAARMLALQRDFFFRCNCSRCSFGLREGSSRRKAKRG</sequence>
<comment type="caution">
    <text evidence="3">The sequence shown here is derived from an EMBL/GenBank/DDBJ whole genome shotgun (WGS) entry which is preliminary data.</text>
</comment>
<evidence type="ECO:0000259" key="2">
    <source>
        <dbReference type="PROSITE" id="PS50280"/>
    </source>
</evidence>
<name>A0AAW1RU14_9CHLO</name>
<dbReference type="Gene3D" id="6.10.140.2220">
    <property type="match status" value="1"/>
</dbReference>
<dbReference type="CDD" id="cd20071">
    <property type="entry name" value="SET_SMYD"/>
    <property type="match status" value="1"/>
</dbReference>
<dbReference type="GO" id="GO:0005634">
    <property type="term" value="C:nucleus"/>
    <property type="evidence" value="ECO:0007669"/>
    <property type="project" value="TreeGrafter"/>
</dbReference>
<evidence type="ECO:0000256" key="1">
    <source>
        <dbReference type="SAM" id="MobiDB-lite"/>
    </source>
</evidence>
<protein>
    <recommendedName>
        <fullName evidence="2">SET domain-containing protein</fullName>
    </recommendedName>
</protein>
<feature type="compositionally biased region" description="Polar residues" evidence="1">
    <location>
        <begin position="291"/>
        <end position="308"/>
    </location>
</feature>
<feature type="region of interest" description="Disordered" evidence="1">
    <location>
        <begin position="327"/>
        <end position="421"/>
    </location>
</feature>
<dbReference type="PANTHER" id="PTHR12197">
    <property type="entry name" value="HISTONE-LYSINE N-METHYLTRANSFERASE SMYD"/>
    <property type="match status" value="1"/>
</dbReference>
<dbReference type="PROSITE" id="PS50280">
    <property type="entry name" value="SET"/>
    <property type="match status" value="1"/>
</dbReference>
<keyword evidence="4" id="KW-1185">Reference proteome</keyword>
<dbReference type="InterPro" id="IPR046341">
    <property type="entry name" value="SET_dom_sf"/>
</dbReference>
<dbReference type="EMBL" id="JALJOS010000007">
    <property type="protein sequence ID" value="KAK9836666.1"/>
    <property type="molecule type" value="Genomic_DNA"/>
</dbReference>
<evidence type="ECO:0000313" key="3">
    <source>
        <dbReference type="EMBL" id="KAK9836666.1"/>
    </source>
</evidence>
<feature type="compositionally biased region" description="Polar residues" evidence="1">
    <location>
        <begin position="334"/>
        <end position="349"/>
    </location>
</feature>
<dbReference type="Gene3D" id="1.10.220.160">
    <property type="match status" value="1"/>
</dbReference>
<proteinExistence type="predicted"/>
<dbReference type="SMART" id="SM00317">
    <property type="entry name" value="SET"/>
    <property type="match status" value="1"/>
</dbReference>
<reference evidence="3 4" key="1">
    <citation type="journal article" date="2024" name="Nat. Commun.">
        <title>Phylogenomics reveals the evolutionary origins of lichenization in chlorophyte algae.</title>
        <authorList>
            <person name="Puginier C."/>
            <person name="Libourel C."/>
            <person name="Otte J."/>
            <person name="Skaloud P."/>
            <person name="Haon M."/>
            <person name="Grisel S."/>
            <person name="Petersen M."/>
            <person name="Berrin J.G."/>
            <person name="Delaux P.M."/>
            <person name="Dal Grande F."/>
            <person name="Keller J."/>
        </authorList>
    </citation>
    <scope>NUCLEOTIDE SEQUENCE [LARGE SCALE GENOMIC DNA]</scope>
    <source>
        <strain evidence="3 4">SAG 2145</strain>
    </source>
</reference>
<feature type="region of interest" description="Disordered" evidence="1">
    <location>
        <begin position="267"/>
        <end position="310"/>
    </location>
</feature>
<evidence type="ECO:0000313" key="4">
    <source>
        <dbReference type="Proteomes" id="UP001438707"/>
    </source>
</evidence>
<dbReference type="SUPFAM" id="SSF82199">
    <property type="entry name" value="SET domain"/>
    <property type="match status" value="1"/>
</dbReference>
<dbReference type="Proteomes" id="UP001438707">
    <property type="component" value="Unassembled WGS sequence"/>
</dbReference>
<dbReference type="Gene3D" id="2.170.270.10">
    <property type="entry name" value="SET domain"/>
    <property type="match status" value="2"/>
</dbReference>
<dbReference type="InterPro" id="IPR001214">
    <property type="entry name" value="SET_dom"/>
</dbReference>
<feature type="domain" description="SET" evidence="2">
    <location>
        <begin position="10"/>
        <end position="472"/>
    </location>
</feature>